<sequence>MKKKAITWAFVGLGRQAERFAEAMSKTQGQRLVAIVGDSKTRTAGFAKRYKVSHRFSSLKVLLTSDKKKHLIDAVYIASPNNMHARESLQAIRAGKDVLCEKPLALSIREGENIVREAKKGRVHFLVDFQLRQNPAIQEARKMIAQEKLGVLVYMDMHWSIGTLGQSALPKLPTHMQWREDLKRSGGGAVMARGVHLFDLVRFLIGQEITAVRSFTDASAHSVDRTAVGILELEKGTPALITTSKQIPSADNRIVIYGSKGKLTLGIFDGGAHTLEFTTARGTRKTKFYARDLYGKVLQDFANAREKKAFVGATADDGKAVIAITEAFIASAKKARAVSVSFRN</sequence>
<dbReference type="Gene3D" id="3.40.50.720">
    <property type="entry name" value="NAD(P)-binding Rossmann-like Domain"/>
    <property type="match status" value="1"/>
</dbReference>
<dbReference type="GO" id="GO:0000166">
    <property type="term" value="F:nucleotide binding"/>
    <property type="evidence" value="ECO:0007669"/>
    <property type="project" value="InterPro"/>
</dbReference>
<dbReference type="STRING" id="1798480.A2851_02350"/>
<protein>
    <recommendedName>
        <fullName evidence="5">Gfo/Idh/MocA-like oxidoreductase N-terminal domain-containing protein</fullName>
    </recommendedName>
</protein>
<dbReference type="InterPro" id="IPR036291">
    <property type="entry name" value="NAD(P)-bd_dom_sf"/>
</dbReference>
<dbReference type="InterPro" id="IPR055170">
    <property type="entry name" value="GFO_IDH_MocA-like_dom"/>
</dbReference>
<evidence type="ECO:0008006" key="5">
    <source>
        <dbReference type="Google" id="ProtNLM"/>
    </source>
</evidence>
<feature type="domain" description="Gfo/Idh/MocA-like oxidoreductase N-terminal" evidence="1">
    <location>
        <begin position="7"/>
        <end position="128"/>
    </location>
</feature>
<dbReference type="Pfam" id="PF22725">
    <property type="entry name" value="GFO_IDH_MocA_C3"/>
    <property type="match status" value="1"/>
</dbReference>
<name>A0A1F6CX07_9BACT</name>
<dbReference type="SUPFAM" id="SSF55347">
    <property type="entry name" value="Glyceraldehyde-3-phosphate dehydrogenase-like, C-terminal domain"/>
    <property type="match status" value="1"/>
</dbReference>
<dbReference type="PANTHER" id="PTHR43249">
    <property type="entry name" value="UDP-N-ACETYL-2-AMINO-2-DEOXY-D-GLUCURONATE OXIDASE"/>
    <property type="match status" value="1"/>
</dbReference>
<dbReference type="AlphaFoldDB" id="A0A1F6CX07"/>
<accession>A0A1F6CX07</accession>
<dbReference type="Proteomes" id="UP000176863">
    <property type="component" value="Unassembled WGS sequence"/>
</dbReference>
<reference evidence="3 4" key="1">
    <citation type="journal article" date="2016" name="Nat. Commun.">
        <title>Thousands of microbial genomes shed light on interconnected biogeochemical processes in an aquifer system.</title>
        <authorList>
            <person name="Anantharaman K."/>
            <person name="Brown C.T."/>
            <person name="Hug L.A."/>
            <person name="Sharon I."/>
            <person name="Castelle C.J."/>
            <person name="Probst A.J."/>
            <person name="Thomas B.C."/>
            <person name="Singh A."/>
            <person name="Wilkins M.J."/>
            <person name="Karaoz U."/>
            <person name="Brodie E.L."/>
            <person name="Williams K.H."/>
            <person name="Hubbard S.S."/>
            <person name="Banfield J.F."/>
        </authorList>
    </citation>
    <scope>NUCLEOTIDE SEQUENCE [LARGE SCALE GENOMIC DNA]</scope>
</reference>
<dbReference type="InterPro" id="IPR052515">
    <property type="entry name" value="Gfo/Idh/MocA_Oxidoreductase"/>
</dbReference>
<evidence type="ECO:0000313" key="3">
    <source>
        <dbReference type="EMBL" id="OGG53704.1"/>
    </source>
</evidence>
<dbReference type="Gene3D" id="3.30.360.10">
    <property type="entry name" value="Dihydrodipicolinate Reductase, domain 2"/>
    <property type="match status" value="1"/>
</dbReference>
<dbReference type="Pfam" id="PF01408">
    <property type="entry name" value="GFO_IDH_MocA"/>
    <property type="match status" value="1"/>
</dbReference>
<proteinExistence type="predicted"/>
<evidence type="ECO:0000259" key="2">
    <source>
        <dbReference type="Pfam" id="PF22725"/>
    </source>
</evidence>
<organism evidence="3 4">
    <name type="scientific">Candidatus Kaiserbacteria bacterium RIFCSPHIGHO2_01_FULL_53_29</name>
    <dbReference type="NCBI Taxonomy" id="1798480"/>
    <lineage>
        <taxon>Bacteria</taxon>
        <taxon>Candidatus Kaiseribacteriota</taxon>
    </lineage>
</organism>
<gene>
    <name evidence="3" type="ORF">A2851_02350</name>
</gene>
<dbReference type="EMBL" id="MFKT01000009">
    <property type="protein sequence ID" value="OGG53704.1"/>
    <property type="molecule type" value="Genomic_DNA"/>
</dbReference>
<comment type="caution">
    <text evidence="3">The sequence shown here is derived from an EMBL/GenBank/DDBJ whole genome shotgun (WGS) entry which is preliminary data.</text>
</comment>
<dbReference type="InterPro" id="IPR000683">
    <property type="entry name" value="Gfo/Idh/MocA-like_OxRdtase_N"/>
</dbReference>
<dbReference type="PANTHER" id="PTHR43249:SF1">
    <property type="entry name" value="D-GLUCOSIDE 3-DEHYDROGENASE"/>
    <property type="match status" value="1"/>
</dbReference>
<evidence type="ECO:0000259" key="1">
    <source>
        <dbReference type="Pfam" id="PF01408"/>
    </source>
</evidence>
<dbReference type="SUPFAM" id="SSF51735">
    <property type="entry name" value="NAD(P)-binding Rossmann-fold domains"/>
    <property type="match status" value="1"/>
</dbReference>
<evidence type="ECO:0000313" key="4">
    <source>
        <dbReference type="Proteomes" id="UP000176863"/>
    </source>
</evidence>
<feature type="domain" description="GFO/IDH/MocA-like oxidoreductase" evidence="2">
    <location>
        <begin position="137"/>
        <end position="263"/>
    </location>
</feature>